<protein>
    <submittedName>
        <fullName evidence="2">Uncharacterized protein</fullName>
    </submittedName>
</protein>
<gene>
    <name evidence="2" type="ORF">FisN_5Lh238</name>
</gene>
<reference evidence="2 3" key="1">
    <citation type="journal article" date="2015" name="Plant Cell">
        <title>Oil accumulation by the oleaginous diatom Fistulifera solaris as revealed by the genome and transcriptome.</title>
        <authorList>
            <person name="Tanaka T."/>
            <person name="Maeda Y."/>
            <person name="Veluchamy A."/>
            <person name="Tanaka M."/>
            <person name="Abida H."/>
            <person name="Marechal E."/>
            <person name="Bowler C."/>
            <person name="Muto M."/>
            <person name="Sunaga Y."/>
            <person name="Tanaka M."/>
            <person name="Yoshino T."/>
            <person name="Taniguchi T."/>
            <person name="Fukuda Y."/>
            <person name="Nemoto M."/>
            <person name="Matsumoto M."/>
            <person name="Wong P.S."/>
            <person name="Aburatani S."/>
            <person name="Fujibuchi W."/>
        </authorList>
    </citation>
    <scope>NUCLEOTIDE SEQUENCE [LARGE SCALE GENOMIC DNA]</scope>
    <source>
        <strain evidence="2 3">JPCC DA0580</strain>
    </source>
</reference>
<name>A0A1Z5JIM7_FISSO</name>
<accession>A0A1Z5JIM7</accession>
<dbReference type="OrthoDB" id="55675at2759"/>
<dbReference type="EMBL" id="BDSP01000074">
    <property type="protein sequence ID" value="GAX13867.1"/>
    <property type="molecule type" value="Genomic_DNA"/>
</dbReference>
<sequence length="257" mass="29628">MAERDPFHSDDDFGASVHSFADTFDLSPKTIFAILTSILFAIMAHWRSSIESWYRSLRFQLRHITITELIVNWWWTNVEYVQGAWFIGREILRNTFLILRGSPDFSKRDGVYTDLTEKQDGYRSSMPALLYDEYLKDVLEPTRKEQGTETTLGNGQHRQDNRAITNISATTKVQLKHEEVEPAFRREKGYPPGWLVFHSRLGVVQKSLADEYDRRKLLLVDESQGLIHAKARKVCSSFHDPHSLVVGNNSQSSLTAH</sequence>
<comment type="caution">
    <text evidence="2">The sequence shown here is derived from an EMBL/GenBank/DDBJ whole genome shotgun (WGS) entry which is preliminary data.</text>
</comment>
<evidence type="ECO:0000313" key="2">
    <source>
        <dbReference type="EMBL" id="GAX13867.1"/>
    </source>
</evidence>
<dbReference type="InParanoid" id="A0A1Z5JIM7"/>
<evidence type="ECO:0000313" key="3">
    <source>
        <dbReference type="Proteomes" id="UP000198406"/>
    </source>
</evidence>
<dbReference type="Proteomes" id="UP000198406">
    <property type="component" value="Unassembled WGS sequence"/>
</dbReference>
<feature type="region of interest" description="Disordered" evidence="1">
    <location>
        <begin position="144"/>
        <end position="163"/>
    </location>
</feature>
<dbReference type="AlphaFoldDB" id="A0A1Z5JIM7"/>
<organism evidence="2 3">
    <name type="scientific">Fistulifera solaris</name>
    <name type="common">Oleaginous diatom</name>
    <dbReference type="NCBI Taxonomy" id="1519565"/>
    <lineage>
        <taxon>Eukaryota</taxon>
        <taxon>Sar</taxon>
        <taxon>Stramenopiles</taxon>
        <taxon>Ochrophyta</taxon>
        <taxon>Bacillariophyta</taxon>
        <taxon>Bacillariophyceae</taxon>
        <taxon>Bacillariophycidae</taxon>
        <taxon>Naviculales</taxon>
        <taxon>Naviculaceae</taxon>
        <taxon>Fistulifera</taxon>
    </lineage>
</organism>
<evidence type="ECO:0000256" key="1">
    <source>
        <dbReference type="SAM" id="MobiDB-lite"/>
    </source>
</evidence>
<keyword evidence="3" id="KW-1185">Reference proteome</keyword>
<feature type="compositionally biased region" description="Polar residues" evidence="1">
    <location>
        <begin position="148"/>
        <end position="163"/>
    </location>
</feature>
<proteinExistence type="predicted"/>